<protein>
    <submittedName>
        <fullName evidence="2">Conserved exported protein of uncharacterized function</fullName>
    </submittedName>
</protein>
<evidence type="ECO:0000313" key="3">
    <source>
        <dbReference type="Proteomes" id="UP000045782"/>
    </source>
</evidence>
<dbReference type="EMBL" id="CSWP01000004">
    <property type="protein sequence ID" value="CPV50576.1"/>
    <property type="molecule type" value="Genomic_DNA"/>
</dbReference>
<reference evidence="2 3" key="1">
    <citation type="submission" date="2015-03" db="EMBL/GenBank/DDBJ databases">
        <authorList>
            <person name="Murphy D."/>
        </authorList>
    </citation>
    <scope>NUCLEOTIDE SEQUENCE [LARGE SCALE GENOMIC DNA]</scope>
    <source>
        <strain evidence="2 3">PAP088</strain>
    </source>
</reference>
<evidence type="ECO:0000313" key="2">
    <source>
        <dbReference type="EMBL" id="CPV50576.1"/>
    </source>
</evidence>
<dbReference type="RefSeq" id="WP_005060447.1">
    <property type="nucleotide sequence ID" value="NZ_AP022621.1"/>
</dbReference>
<dbReference type="AlphaFoldDB" id="A0A0U0ZML9"/>
<gene>
    <name evidence="2" type="ORF">ERS075579_02170</name>
</gene>
<sequence length="238" mass="24449">MNRSLTVFGTVVLTGGMLLACSNNDKKDESAGTSASSSAATSAAAASTFDIAKIDAIKDQFPAGYTVEVQPKTTVTQQMLDQMKGIFDKATFTPQECADKMLGAFPQVTGTTMQGVTGAKDGADPMSKTMIIAAAMETVNPIPADTTGGACDKFTLSIAGMAEGTGEKIDAPAIDGVQTTGTSTSIKISAPGMEKEMAQVAYSAQLDDHHAISVSGMGDVDRNDLSDVFVKAVNAVKG</sequence>
<name>A0A0U0ZML9_9MYCO</name>
<organism evidence="2 3">
    <name type="scientific">Mycobacteroides abscessus</name>
    <dbReference type="NCBI Taxonomy" id="36809"/>
    <lineage>
        <taxon>Bacteria</taxon>
        <taxon>Bacillati</taxon>
        <taxon>Actinomycetota</taxon>
        <taxon>Actinomycetes</taxon>
        <taxon>Mycobacteriales</taxon>
        <taxon>Mycobacteriaceae</taxon>
        <taxon>Mycobacteroides</taxon>
    </lineage>
</organism>
<dbReference type="InterPro" id="IPR041313">
    <property type="entry name" value="DUF5642"/>
</dbReference>
<accession>A0A0U0ZML9</accession>
<dbReference type="PROSITE" id="PS51257">
    <property type="entry name" value="PROKAR_LIPOPROTEIN"/>
    <property type="match status" value="1"/>
</dbReference>
<proteinExistence type="predicted"/>
<evidence type="ECO:0000259" key="1">
    <source>
        <dbReference type="Pfam" id="PF18702"/>
    </source>
</evidence>
<dbReference type="Pfam" id="PF18702">
    <property type="entry name" value="DUF5642"/>
    <property type="match status" value="1"/>
</dbReference>
<dbReference type="Proteomes" id="UP000045782">
    <property type="component" value="Unassembled WGS sequence"/>
</dbReference>
<feature type="domain" description="DUF5642" evidence="1">
    <location>
        <begin position="50"/>
        <end position="214"/>
    </location>
</feature>